<evidence type="ECO:0000256" key="1">
    <source>
        <dbReference type="ARBA" id="ARBA00001936"/>
    </source>
</evidence>
<dbReference type="WBParaSite" id="TMUE_1000003373.1">
    <property type="protein sequence ID" value="TMUE_1000003373.1"/>
    <property type="gene ID" value="WBGene00285351"/>
</dbReference>
<dbReference type="Pfam" id="PF22600">
    <property type="entry name" value="MTPAP-like_central"/>
    <property type="match status" value="1"/>
</dbReference>
<evidence type="ECO:0000256" key="6">
    <source>
        <dbReference type="ARBA" id="ARBA00022842"/>
    </source>
</evidence>
<dbReference type="GO" id="GO:0005730">
    <property type="term" value="C:nucleolus"/>
    <property type="evidence" value="ECO:0007669"/>
    <property type="project" value="TreeGrafter"/>
</dbReference>
<dbReference type="FunFam" id="3.30.460.10:FF:000006">
    <property type="entry name" value="non-canonical poly(A) RNA polymerase PAPD5"/>
    <property type="match status" value="1"/>
</dbReference>
<evidence type="ECO:0000259" key="8">
    <source>
        <dbReference type="Pfam" id="PF03828"/>
    </source>
</evidence>
<evidence type="ECO:0000256" key="5">
    <source>
        <dbReference type="ARBA" id="ARBA00022723"/>
    </source>
</evidence>
<organism evidence="10 11">
    <name type="scientific">Trichuris muris</name>
    <name type="common">Mouse whipworm</name>
    <dbReference type="NCBI Taxonomy" id="70415"/>
    <lineage>
        <taxon>Eukaryota</taxon>
        <taxon>Metazoa</taxon>
        <taxon>Ecdysozoa</taxon>
        <taxon>Nematoda</taxon>
        <taxon>Enoplea</taxon>
        <taxon>Dorylaimia</taxon>
        <taxon>Trichinellida</taxon>
        <taxon>Trichuridae</taxon>
        <taxon>Trichuris</taxon>
    </lineage>
</organism>
<reference evidence="11 12" key="3">
    <citation type="submission" date="2019-12" db="UniProtKB">
        <authorList>
            <consortium name="WormBaseParasite"/>
        </authorList>
    </citation>
    <scope>IDENTIFICATION</scope>
</reference>
<evidence type="ECO:0000256" key="2">
    <source>
        <dbReference type="ARBA" id="ARBA00008593"/>
    </source>
</evidence>
<dbReference type="SUPFAM" id="SSF81301">
    <property type="entry name" value="Nucleotidyltransferase"/>
    <property type="match status" value="1"/>
</dbReference>
<keyword evidence="10" id="KW-1185">Reference proteome</keyword>
<dbReference type="InterPro" id="IPR045862">
    <property type="entry name" value="Trf4-like"/>
</dbReference>
<dbReference type="GO" id="GO:0003729">
    <property type="term" value="F:mRNA binding"/>
    <property type="evidence" value="ECO:0007669"/>
    <property type="project" value="TreeGrafter"/>
</dbReference>
<dbReference type="PANTHER" id="PTHR23092">
    <property type="entry name" value="POLY(A) RNA POLYMERASE"/>
    <property type="match status" value="1"/>
</dbReference>
<dbReference type="GO" id="GO:0046872">
    <property type="term" value="F:metal ion binding"/>
    <property type="evidence" value="ECO:0007669"/>
    <property type="project" value="UniProtKB-KW"/>
</dbReference>
<evidence type="ECO:0000313" key="11">
    <source>
        <dbReference type="WBParaSite" id="TMUE_0000001459.1"/>
    </source>
</evidence>
<feature type="domain" description="Poly(A) RNA polymerase mitochondrial-like central palm" evidence="9">
    <location>
        <begin position="32"/>
        <end position="154"/>
    </location>
</feature>
<dbReference type="GO" id="GO:0031123">
    <property type="term" value="P:RNA 3'-end processing"/>
    <property type="evidence" value="ECO:0007669"/>
    <property type="project" value="TreeGrafter"/>
</dbReference>
<evidence type="ECO:0000256" key="7">
    <source>
        <dbReference type="SAM" id="MobiDB-lite"/>
    </source>
</evidence>
<feature type="compositionally biased region" description="Low complexity" evidence="7">
    <location>
        <begin position="473"/>
        <end position="484"/>
    </location>
</feature>
<dbReference type="GO" id="GO:0031499">
    <property type="term" value="C:TRAMP complex"/>
    <property type="evidence" value="ECO:0007669"/>
    <property type="project" value="TreeGrafter"/>
</dbReference>
<evidence type="ECO:0000313" key="10">
    <source>
        <dbReference type="Proteomes" id="UP000046395"/>
    </source>
</evidence>
<evidence type="ECO:0000313" key="12">
    <source>
        <dbReference type="WBParaSite" id="TMUE_1000003373.1"/>
    </source>
</evidence>
<dbReference type="WBParaSite" id="TMUE_0000001459.1">
    <property type="protein sequence ID" value="TMUE_0000001459.1"/>
    <property type="gene ID" value="WBGene00297353"/>
</dbReference>
<accession>A0A5S6Q2S1</accession>
<dbReference type="Proteomes" id="UP000046395">
    <property type="component" value="Unassembled WGS sequence"/>
</dbReference>
<keyword evidence="6" id="KW-0460">Magnesium</keyword>
<feature type="region of interest" description="Disordered" evidence="7">
    <location>
        <begin position="436"/>
        <end position="459"/>
    </location>
</feature>
<feature type="domain" description="PAP-associated" evidence="8">
    <location>
        <begin position="220"/>
        <end position="278"/>
    </location>
</feature>
<sequence length="547" mass="61708">MERCFREDSYSAHPGTPWIPRGKDYLDGLIGLHEELEDFCRWILPTPVEHYVRNIVFFQVKEAILKLWPDAVVECFGSFRTNLFLPTSDIDIVVMGNWNRPPLDSLAQELLKCGIVDSSSLNVLDKASVPIVKLVHRETKVKVDISFNMEYCIKGAQWLMDFMRIYPPLFKLALVLKQFLLQRCLNEVFFGGLGSYGLTLMIVSFLQLHPTLDTHRDDLNLGVLLVEFFELYGRHFNYTKTAIRVTGGGSYISKEEFAKCLGAHEQPSLLCIEDPAKPCNDVGRGCYGVLKVKHAFEYAYLVLTEILENPDSEPSRDGNSLLGLVIQVSKETVEYRRWIHDNFSARVLPLVNLPVTYADVLSGNHSATIPKCRVLLQQRSAWSDSHIHPSTSQQVTTSVSSNQLVPFRVSPVVALPFPGFPLPILSRERELHEPYKMRASHSKASTTDEADCSPVASSSGRLFEQGHNVVKSFEASESGSTSASSRDDVLETSADPLNGEDSQRNIPKTMVYYRRRSFRRRPQPNSLMASNLLKEIFRIGTTVGQMQ</sequence>
<dbReference type="PANTHER" id="PTHR23092:SF15">
    <property type="entry name" value="INACTIVE NON-CANONICAL POLY(A) RNA POLYMERASE PROTEIN TRF4-2-RELATED"/>
    <property type="match status" value="1"/>
</dbReference>
<dbReference type="InterPro" id="IPR054708">
    <property type="entry name" value="MTPAP-like_central"/>
</dbReference>
<dbReference type="EC" id="2.7.7.19" evidence="3"/>
<proteinExistence type="inferred from homology"/>
<dbReference type="InterPro" id="IPR002058">
    <property type="entry name" value="PAP_assoc"/>
</dbReference>
<evidence type="ECO:0000256" key="3">
    <source>
        <dbReference type="ARBA" id="ARBA00012388"/>
    </source>
</evidence>
<protein>
    <recommendedName>
        <fullName evidence="3">polynucleotide adenylyltransferase</fullName>
        <ecNumber evidence="3">2.7.7.19</ecNumber>
    </recommendedName>
</protein>
<keyword evidence="5" id="KW-0479">Metal-binding</keyword>
<comment type="cofactor">
    <cofactor evidence="1">
        <name>Mn(2+)</name>
        <dbReference type="ChEBI" id="CHEBI:29035"/>
    </cofactor>
</comment>
<name>A0A5S6Q2S1_TRIMR</name>
<dbReference type="GO" id="GO:1990817">
    <property type="term" value="F:poly(A) RNA polymerase activity"/>
    <property type="evidence" value="ECO:0007669"/>
    <property type="project" value="UniProtKB-EC"/>
</dbReference>
<dbReference type="CDD" id="cd05402">
    <property type="entry name" value="NT_PAP_TUTase"/>
    <property type="match status" value="1"/>
</dbReference>
<dbReference type="Pfam" id="PF03828">
    <property type="entry name" value="PAP_assoc"/>
    <property type="match status" value="1"/>
</dbReference>
<reference evidence="10" key="1">
    <citation type="submission" date="2013-11" db="EMBL/GenBank/DDBJ databases">
        <authorList>
            <person name="Aslett M."/>
        </authorList>
    </citation>
    <scope>NUCLEOTIDE SEQUENCE [LARGE SCALE GENOMIC DNA]</scope>
    <source>
        <strain evidence="10">Edinburgh</strain>
    </source>
</reference>
<evidence type="ECO:0000259" key="9">
    <source>
        <dbReference type="Pfam" id="PF22600"/>
    </source>
</evidence>
<keyword evidence="4" id="KW-0808">Transferase</keyword>
<feature type="region of interest" description="Disordered" evidence="7">
    <location>
        <begin position="473"/>
        <end position="504"/>
    </location>
</feature>
<dbReference type="AlphaFoldDB" id="A0A5S6Q2S1"/>
<dbReference type="FunFam" id="1.10.1410.10:FF:000003">
    <property type="entry name" value="non-canonical poly(A) RNA polymerase PAPD7"/>
    <property type="match status" value="1"/>
</dbReference>
<dbReference type="InterPro" id="IPR043519">
    <property type="entry name" value="NT_sf"/>
</dbReference>
<reference evidence="10" key="2">
    <citation type="submission" date="2014-03" db="EMBL/GenBank/DDBJ databases">
        <title>The whipworm genome and dual-species transcriptomics of an intimate host-pathogen interaction.</title>
        <authorList>
            <person name="Foth B.J."/>
            <person name="Tsai I.J."/>
            <person name="Reid A.J."/>
            <person name="Bancroft A.J."/>
            <person name="Nichol S."/>
            <person name="Tracey A."/>
            <person name="Holroyd N."/>
            <person name="Cotton J.A."/>
            <person name="Stanley E.J."/>
            <person name="Zarowiecki M."/>
            <person name="Liu J.Z."/>
            <person name="Huckvale T."/>
            <person name="Cooper P.J."/>
            <person name="Grencis R.K."/>
            <person name="Berriman M."/>
        </authorList>
    </citation>
    <scope>NUCLEOTIDE SEQUENCE [LARGE SCALE GENOMIC DNA]</scope>
    <source>
        <strain evidence="10">Edinburgh</strain>
    </source>
</reference>
<dbReference type="Gene3D" id="1.10.1410.10">
    <property type="match status" value="1"/>
</dbReference>
<evidence type="ECO:0000256" key="4">
    <source>
        <dbReference type="ARBA" id="ARBA00022679"/>
    </source>
</evidence>
<dbReference type="STRING" id="70415.A0A5S6Q2S1"/>
<dbReference type="SUPFAM" id="SSF81631">
    <property type="entry name" value="PAP/OAS1 substrate-binding domain"/>
    <property type="match status" value="1"/>
</dbReference>
<dbReference type="Gene3D" id="3.30.460.10">
    <property type="entry name" value="Beta Polymerase, domain 2"/>
    <property type="match status" value="1"/>
</dbReference>
<comment type="similarity">
    <text evidence="2">Belongs to the DNA polymerase type-B-like family.</text>
</comment>
<dbReference type="GO" id="GO:0043634">
    <property type="term" value="P:polyadenylation-dependent ncRNA catabolic process"/>
    <property type="evidence" value="ECO:0007669"/>
    <property type="project" value="TreeGrafter"/>
</dbReference>